<organism evidence="8 9">
    <name type="scientific">Coprobacter fastidiosus</name>
    <dbReference type="NCBI Taxonomy" id="1099853"/>
    <lineage>
        <taxon>Bacteria</taxon>
        <taxon>Pseudomonadati</taxon>
        <taxon>Bacteroidota</taxon>
        <taxon>Bacteroidia</taxon>
        <taxon>Bacteroidales</taxon>
        <taxon>Barnesiellaceae</taxon>
        <taxon>Coprobacter</taxon>
    </lineage>
</organism>
<evidence type="ECO:0000313" key="8">
    <source>
        <dbReference type="EMBL" id="HBJ09314.1"/>
    </source>
</evidence>
<gene>
    <name evidence="8" type="ORF">DDY73_09955</name>
</gene>
<reference evidence="8 9" key="1">
    <citation type="journal article" date="2018" name="Nat. Biotechnol.">
        <title>A standardized bacterial taxonomy based on genome phylogeny substantially revises the tree of life.</title>
        <authorList>
            <person name="Parks D.H."/>
            <person name="Chuvochina M."/>
            <person name="Waite D.W."/>
            <person name="Rinke C."/>
            <person name="Skarshewski A."/>
            <person name="Chaumeil P.A."/>
            <person name="Hugenholtz P."/>
        </authorList>
    </citation>
    <scope>NUCLEOTIDE SEQUENCE [LARGE SCALE GENOMIC DNA]</scope>
    <source>
        <strain evidence="8">UBA11482</strain>
    </source>
</reference>
<dbReference type="GO" id="GO:0008233">
    <property type="term" value="F:peptidase activity"/>
    <property type="evidence" value="ECO:0007669"/>
    <property type="project" value="UniProtKB-KW"/>
</dbReference>
<protein>
    <submittedName>
        <fullName evidence="8">Accessory regulator AgrB</fullName>
    </submittedName>
</protein>
<keyword evidence="5 7" id="KW-1133">Transmembrane helix</keyword>
<dbReference type="Proteomes" id="UP000262954">
    <property type="component" value="Unassembled WGS sequence"/>
</dbReference>
<feature type="transmembrane region" description="Helical" evidence="7">
    <location>
        <begin position="79"/>
        <end position="97"/>
    </location>
</feature>
<proteinExistence type="predicted"/>
<evidence type="ECO:0000256" key="4">
    <source>
        <dbReference type="ARBA" id="ARBA00022801"/>
    </source>
</evidence>
<dbReference type="Pfam" id="PF04647">
    <property type="entry name" value="AgrB"/>
    <property type="match status" value="1"/>
</dbReference>
<feature type="transmembrane region" description="Helical" evidence="7">
    <location>
        <begin position="103"/>
        <end position="121"/>
    </location>
</feature>
<accession>A0A354M475</accession>
<evidence type="ECO:0000256" key="6">
    <source>
        <dbReference type="ARBA" id="ARBA00023136"/>
    </source>
</evidence>
<dbReference type="GO" id="GO:0009372">
    <property type="term" value="P:quorum sensing"/>
    <property type="evidence" value="ECO:0007669"/>
    <property type="project" value="InterPro"/>
</dbReference>
<evidence type="ECO:0000256" key="1">
    <source>
        <dbReference type="ARBA" id="ARBA00022475"/>
    </source>
</evidence>
<name>A0A354M475_9BACT</name>
<evidence type="ECO:0000256" key="5">
    <source>
        <dbReference type="ARBA" id="ARBA00022989"/>
    </source>
</evidence>
<feature type="transmembrane region" description="Helical" evidence="7">
    <location>
        <begin position="41"/>
        <end position="67"/>
    </location>
</feature>
<comment type="caution">
    <text evidence="8">The sequence shown here is derived from an EMBL/GenBank/DDBJ whole genome shotgun (WGS) entry which is preliminary data.</text>
</comment>
<feature type="transmembrane region" description="Helical" evidence="7">
    <location>
        <begin position="142"/>
        <end position="160"/>
    </location>
</feature>
<keyword evidence="4" id="KW-0378">Hydrolase</keyword>
<evidence type="ECO:0000313" key="9">
    <source>
        <dbReference type="Proteomes" id="UP000262954"/>
    </source>
</evidence>
<keyword evidence="1" id="KW-1003">Cell membrane</keyword>
<dbReference type="GO" id="GO:0016020">
    <property type="term" value="C:membrane"/>
    <property type="evidence" value="ECO:0007669"/>
    <property type="project" value="InterPro"/>
</dbReference>
<evidence type="ECO:0000256" key="2">
    <source>
        <dbReference type="ARBA" id="ARBA00022670"/>
    </source>
</evidence>
<evidence type="ECO:0000256" key="3">
    <source>
        <dbReference type="ARBA" id="ARBA00022692"/>
    </source>
</evidence>
<dbReference type="EMBL" id="DNWC01000131">
    <property type="protein sequence ID" value="HBJ09314.1"/>
    <property type="molecule type" value="Genomic_DNA"/>
</dbReference>
<sequence length="189" mass="21513">MFKKTACKITQHLCEKGIISESDFDLYEYGFNMGITVLLNLISTIVIGVIVGKVFESIAFLVFYIPLRSYAGGYHASTPWRCYFISIVIIMAMLLFIGYVDLSIIYIILLLVGMVVCFAFAPVEDKNKPLDRDEISVFKKRAYLILSIEFFIWLAVSVIFQPVEKTIPIVMFTESLMLVIGKLKLSKYS</sequence>
<dbReference type="SMART" id="SM00793">
    <property type="entry name" value="AgrB"/>
    <property type="match status" value="1"/>
</dbReference>
<dbReference type="GO" id="GO:0006508">
    <property type="term" value="P:proteolysis"/>
    <property type="evidence" value="ECO:0007669"/>
    <property type="project" value="UniProtKB-KW"/>
</dbReference>
<keyword evidence="2" id="KW-0645">Protease</keyword>
<keyword evidence="3 7" id="KW-0812">Transmembrane</keyword>
<evidence type="ECO:0000256" key="7">
    <source>
        <dbReference type="SAM" id="Phobius"/>
    </source>
</evidence>
<dbReference type="AlphaFoldDB" id="A0A354M475"/>
<dbReference type="InterPro" id="IPR006741">
    <property type="entry name" value="AgrB"/>
</dbReference>
<keyword evidence="6 7" id="KW-0472">Membrane</keyword>